<dbReference type="Proteomes" id="UP000308530">
    <property type="component" value="Chromosome"/>
</dbReference>
<keyword evidence="9 10" id="KW-0238">DNA-binding</keyword>
<keyword evidence="6 12" id="KW-0255">Endonuclease</keyword>
<evidence type="ECO:0000256" key="6">
    <source>
        <dbReference type="ARBA" id="ARBA00022759"/>
    </source>
</evidence>
<proteinExistence type="inferred from homology"/>
<dbReference type="Pfam" id="PF22679">
    <property type="entry name" value="T1R_D3-like"/>
    <property type="match status" value="1"/>
</dbReference>
<evidence type="ECO:0000256" key="8">
    <source>
        <dbReference type="ARBA" id="ARBA00022840"/>
    </source>
</evidence>
<evidence type="ECO:0000256" key="2">
    <source>
        <dbReference type="ARBA" id="ARBA00008598"/>
    </source>
</evidence>
<evidence type="ECO:0000256" key="9">
    <source>
        <dbReference type="ARBA" id="ARBA00023125"/>
    </source>
</evidence>
<evidence type="ECO:0000256" key="3">
    <source>
        <dbReference type="ARBA" id="ARBA00022722"/>
    </source>
</evidence>
<dbReference type="Gene3D" id="3.40.50.300">
    <property type="entry name" value="P-loop containing nucleotide triphosphate hydrolases"/>
    <property type="match status" value="2"/>
</dbReference>
<evidence type="ECO:0000313" key="12">
    <source>
        <dbReference type="EMBL" id="QLF71322.1"/>
    </source>
</evidence>
<comment type="similarity">
    <text evidence="2 10">Belongs to the HsdR family.</text>
</comment>
<dbReference type="InterPro" id="IPR040980">
    <property type="entry name" value="SWI2_SNF2"/>
</dbReference>
<dbReference type="GO" id="GO:0004519">
    <property type="term" value="F:endonuclease activity"/>
    <property type="evidence" value="ECO:0007669"/>
    <property type="project" value="UniProtKB-KW"/>
</dbReference>
<comment type="catalytic activity">
    <reaction evidence="1 10">
        <text>Endonucleolytic cleavage of DNA to give random double-stranded fragments with terminal 5'-phosphates, ATP is simultaneously hydrolyzed.</text>
        <dbReference type="EC" id="3.1.21.3"/>
    </reaction>
</comment>
<evidence type="ECO:0000256" key="7">
    <source>
        <dbReference type="ARBA" id="ARBA00022801"/>
    </source>
</evidence>
<dbReference type="EC" id="3.1.21.3" evidence="10"/>
<name>A0ABX6QSA9_9HYPH</name>
<keyword evidence="8 10" id="KW-0067">ATP-binding</keyword>
<keyword evidence="13" id="KW-1185">Reference proteome</keyword>
<dbReference type="InterPro" id="IPR014001">
    <property type="entry name" value="Helicase_ATP-bd"/>
</dbReference>
<dbReference type="InterPro" id="IPR004473">
    <property type="entry name" value="Restrct_endonuc_typeI_HsdR"/>
</dbReference>
<organism evidence="12 13">
    <name type="scientific">Peteryoungia desertarenae</name>
    <dbReference type="NCBI Taxonomy" id="1813451"/>
    <lineage>
        <taxon>Bacteria</taxon>
        <taxon>Pseudomonadati</taxon>
        <taxon>Pseudomonadota</taxon>
        <taxon>Alphaproteobacteria</taxon>
        <taxon>Hyphomicrobiales</taxon>
        <taxon>Rhizobiaceae</taxon>
        <taxon>Peteryoungia</taxon>
    </lineage>
</organism>
<evidence type="ECO:0000256" key="4">
    <source>
        <dbReference type="ARBA" id="ARBA00022741"/>
    </source>
</evidence>
<dbReference type="SMART" id="SM00487">
    <property type="entry name" value="DEXDc"/>
    <property type="match status" value="1"/>
</dbReference>
<keyword evidence="7 10" id="KW-0378">Hydrolase</keyword>
<keyword evidence="3" id="KW-0540">Nuclease</keyword>
<keyword evidence="5 10" id="KW-0680">Restriction system</keyword>
<dbReference type="Pfam" id="PF04313">
    <property type="entry name" value="HSDR_N"/>
    <property type="match status" value="1"/>
</dbReference>
<feature type="domain" description="Helicase ATP-binding" evidence="11">
    <location>
        <begin position="285"/>
        <end position="450"/>
    </location>
</feature>
<dbReference type="RefSeq" id="WP_138285408.1">
    <property type="nucleotide sequence ID" value="NZ_CP058350.1"/>
</dbReference>
<dbReference type="PANTHER" id="PTHR30195:SF15">
    <property type="entry name" value="TYPE I RESTRICTION ENZYME HINDI ENDONUCLEASE SUBUNIT"/>
    <property type="match status" value="1"/>
</dbReference>
<dbReference type="CDD" id="cd18800">
    <property type="entry name" value="SF2_C_EcoR124I-like"/>
    <property type="match status" value="1"/>
</dbReference>
<dbReference type="InterPro" id="IPR007409">
    <property type="entry name" value="Restrct_endonuc_type1_HsdR_N"/>
</dbReference>
<dbReference type="Pfam" id="PF18766">
    <property type="entry name" value="SWI2_SNF2"/>
    <property type="match status" value="1"/>
</dbReference>
<evidence type="ECO:0000256" key="1">
    <source>
        <dbReference type="ARBA" id="ARBA00000851"/>
    </source>
</evidence>
<dbReference type="Gene3D" id="3.90.1570.50">
    <property type="match status" value="1"/>
</dbReference>
<evidence type="ECO:0000259" key="11">
    <source>
        <dbReference type="PROSITE" id="PS51192"/>
    </source>
</evidence>
<dbReference type="EMBL" id="CP058350">
    <property type="protein sequence ID" value="QLF71322.1"/>
    <property type="molecule type" value="Genomic_DNA"/>
</dbReference>
<comment type="function">
    <text evidence="10">Subunit R is required for both nuclease and ATPase activities, but not for modification.</text>
</comment>
<dbReference type="InterPro" id="IPR027417">
    <property type="entry name" value="P-loop_NTPase"/>
</dbReference>
<dbReference type="NCBIfam" id="TIGR00348">
    <property type="entry name" value="hsdR"/>
    <property type="match status" value="1"/>
</dbReference>
<dbReference type="CDD" id="cd22332">
    <property type="entry name" value="HsdR_N"/>
    <property type="match status" value="1"/>
</dbReference>
<dbReference type="InterPro" id="IPR021810">
    <property type="entry name" value="T1RH-like_C"/>
</dbReference>
<sequence>MNDFTEDHLVQKTIAEYLEAEHGWRVVTAWNKEAFGPEGTLGRKSDKDVVLTRYLSEALLRLNPGLPEEAYVQALREITDIFGSQSLLHINQDKYALIRDGVRVKFRQNGEQRMERLRVFDFDNAENNDFLAVRELWVRGYAHRRRADIVGFVNGLPLMFCELKRPDKDLKRAYAENLSDYKDAVPHLFHFNAFVILGNGDLAKLGSISADYDHFSDWLKLDEAEQRDQMLPMEALLRVVCDKRRFMDLFENFILFADSANGPVKILAKNHQFLGVNRAVEAVANRQALKGKLGVFWHTQGSGKSFSMALFTQKVHRKLGGDYTFLVLTDRTDLDNQIYKTFASVDLANNDKDPCRAGSAQELRDLLGQQKKVIFGMIQKFTDDQAKAGVYSDRDNIIVVTDEAHRSQYGTLALNLRKALPNAAFIGFTGTPLFSNDQITKQVFGAYLSTYDFQDAIEDGATLPLYYDARGDKLQLTGGDLNEKLAAAIADAEIDDPDVAAKLSDDLKREYHVVTAEPRLRHIARDFAWHFSSNWESGKAMFVAIDKITAVRMYDFISDAWQARLAELEKDLAHVSNDQERVLRSQQIDWMRKTEMAVVVSDEQNEIKKFKNWGLDIIPHRKRMKDGFTVKEVVGGREIEKRLDVETAFKREDHPFRIVIVCAMWLTGFDVPSLSTLYLDKPLQAHTLMQAIARANRVKEGKNNGLIVDYCGILKNLRKALATFAGHTGGKGPLGEGGDEPVVDPLNPQEALLGELAEAIHIVRQGLQADGFELDRLHEAIGFDKLKALKDAKELINANDESRKRFEIAARAVFRKYKSCLTFPEVERYKPDFQAINYIYASLQEDKLAADTSAIIQKLNAIVGEAIDIRPDSADDKVFDISKVNFELLRREFAKSERKASDVQDLRTVLQERLAKMLAANPTLQDFQDRFGQIINDYNKEKDKNTIEATFEALMRIAADLEAEAQSHVALGLTQEQKPIFDLLMREDLTKEEIRQIKAVSVEVLKAIQRRMEEVQDLFEKQSTRDDLRQQIYDLLYDDRTGLPASKYDEGDLDEKTDVLFQHFMHSFRPSGYAGFATSH</sequence>
<evidence type="ECO:0000313" key="13">
    <source>
        <dbReference type="Proteomes" id="UP000308530"/>
    </source>
</evidence>
<dbReference type="Pfam" id="PF11867">
    <property type="entry name" value="T1RH-like_C"/>
    <property type="match status" value="1"/>
</dbReference>
<accession>A0ABX6QSA9</accession>
<evidence type="ECO:0000256" key="5">
    <source>
        <dbReference type="ARBA" id="ARBA00022747"/>
    </source>
</evidence>
<dbReference type="InterPro" id="IPR055180">
    <property type="entry name" value="HsdR_RecA-like_helicase_dom_2"/>
</dbReference>
<dbReference type="PROSITE" id="PS51192">
    <property type="entry name" value="HELICASE_ATP_BIND_1"/>
    <property type="match status" value="1"/>
</dbReference>
<evidence type="ECO:0000256" key="10">
    <source>
        <dbReference type="RuleBase" id="RU364115"/>
    </source>
</evidence>
<dbReference type="PANTHER" id="PTHR30195">
    <property type="entry name" value="TYPE I SITE-SPECIFIC DEOXYRIBONUCLEASE PROTEIN SUBUNIT M AND R"/>
    <property type="match status" value="1"/>
</dbReference>
<protein>
    <recommendedName>
        <fullName evidence="10">Type I restriction enzyme endonuclease subunit</fullName>
        <shortName evidence="10">R protein</shortName>
        <ecNumber evidence="10">3.1.21.3</ecNumber>
    </recommendedName>
</protein>
<keyword evidence="4 10" id="KW-0547">Nucleotide-binding</keyword>
<dbReference type="SUPFAM" id="SSF52540">
    <property type="entry name" value="P-loop containing nucleoside triphosphate hydrolases"/>
    <property type="match status" value="2"/>
</dbReference>
<gene>
    <name evidence="12" type="ORF">FE840_007835</name>
</gene>
<comment type="subunit">
    <text evidence="10">The type I restriction/modification system is composed of three polypeptides R, M and S.</text>
</comment>
<dbReference type="InterPro" id="IPR051268">
    <property type="entry name" value="Type-I_R_enzyme_R_subunit"/>
</dbReference>
<reference evidence="12 13" key="1">
    <citation type="submission" date="2020-06" db="EMBL/GenBank/DDBJ databases">
        <title>Genome sequence of Rhizobium sp strain ADMK78.</title>
        <authorList>
            <person name="Rahi P."/>
        </authorList>
    </citation>
    <scope>NUCLEOTIDE SEQUENCE [LARGE SCALE GENOMIC DNA]</scope>
    <source>
        <strain evidence="12 13">ADMK78</strain>
    </source>
</reference>